<evidence type="ECO:0000313" key="1">
    <source>
        <dbReference type="EMBL" id="SVA34249.1"/>
    </source>
</evidence>
<sequence length="28" mass="3060">VANTRKSDPGESSFNAFFAFRSGIGQLR</sequence>
<name>A0A381V1J0_9ZZZZ</name>
<feature type="non-terminal residue" evidence="1">
    <location>
        <position position="1"/>
    </location>
</feature>
<feature type="non-terminal residue" evidence="1">
    <location>
        <position position="28"/>
    </location>
</feature>
<gene>
    <name evidence="1" type="ORF">METZ01_LOCUS87103</name>
</gene>
<reference evidence="1" key="1">
    <citation type="submission" date="2018-05" db="EMBL/GenBank/DDBJ databases">
        <authorList>
            <person name="Lanie J.A."/>
            <person name="Ng W.-L."/>
            <person name="Kazmierczak K.M."/>
            <person name="Andrzejewski T.M."/>
            <person name="Davidsen T.M."/>
            <person name="Wayne K.J."/>
            <person name="Tettelin H."/>
            <person name="Glass J.I."/>
            <person name="Rusch D."/>
            <person name="Podicherti R."/>
            <person name="Tsui H.-C.T."/>
            <person name="Winkler M.E."/>
        </authorList>
    </citation>
    <scope>NUCLEOTIDE SEQUENCE</scope>
</reference>
<organism evidence="1">
    <name type="scientific">marine metagenome</name>
    <dbReference type="NCBI Taxonomy" id="408172"/>
    <lineage>
        <taxon>unclassified sequences</taxon>
        <taxon>metagenomes</taxon>
        <taxon>ecological metagenomes</taxon>
    </lineage>
</organism>
<dbReference type="AlphaFoldDB" id="A0A381V1J0"/>
<proteinExistence type="predicted"/>
<accession>A0A381V1J0</accession>
<dbReference type="EMBL" id="UINC01007609">
    <property type="protein sequence ID" value="SVA34249.1"/>
    <property type="molecule type" value="Genomic_DNA"/>
</dbReference>
<protein>
    <submittedName>
        <fullName evidence="1">Uncharacterized protein</fullName>
    </submittedName>
</protein>